<keyword evidence="2" id="KW-0732">Signal</keyword>
<evidence type="ECO:0000256" key="1">
    <source>
        <dbReference type="SAM" id="MobiDB-lite"/>
    </source>
</evidence>
<feature type="region of interest" description="Disordered" evidence="1">
    <location>
        <begin position="64"/>
        <end position="85"/>
    </location>
</feature>
<evidence type="ECO:0000256" key="2">
    <source>
        <dbReference type="SAM" id="SignalP"/>
    </source>
</evidence>
<accession>A0AAX4HUN3</accession>
<sequence>MKPMFILFIMLAALTSSISLSFAQDSGYINEDEMLSEEGTPSEYTFPMNESEMEKADLERQEEIISPDAANTDWNMDDVAPETDF</sequence>
<dbReference type="RefSeq" id="WP_321399691.1">
    <property type="nucleotide sequence ID" value="NZ_CP139487.1"/>
</dbReference>
<reference evidence="3 4" key="1">
    <citation type="submission" date="2023-11" db="EMBL/GenBank/DDBJ databases">
        <title>Peredibacter starrii A3.12.</title>
        <authorList>
            <person name="Mitchell R.J."/>
        </authorList>
    </citation>
    <scope>NUCLEOTIDE SEQUENCE [LARGE SCALE GENOMIC DNA]</scope>
    <source>
        <strain evidence="3 4">A3.12</strain>
    </source>
</reference>
<dbReference type="EMBL" id="CP139487">
    <property type="protein sequence ID" value="WPU66967.1"/>
    <property type="molecule type" value="Genomic_DNA"/>
</dbReference>
<evidence type="ECO:0000313" key="3">
    <source>
        <dbReference type="EMBL" id="WPU66967.1"/>
    </source>
</evidence>
<proteinExistence type="predicted"/>
<dbReference type="KEGG" id="psti:SOO65_09410"/>
<organism evidence="3 4">
    <name type="scientific">Peredibacter starrii</name>
    <dbReference type="NCBI Taxonomy" id="28202"/>
    <lineage>
        <taxon>Bacteria</taxon>
        <taxon>Pseudomonadati</taxon>
        <taxon>Bdellovibrionota</taxon>
        <taxon>Bacteriovoracia</taxon>
        <taxon>Bacteriovoracales</taxon>
        <taxon>Bacteriovoracaceae</taxon>
        <taxon>Peredibacter</taxon>
    </lineage>
</organism>
<feature type="signal peptide" evidence="2">
    <location>
        <begin position="1"/>
        <end position="23"/>
    </location>
</feature>
<feature type="compositionally biased region" description="Acidic residues" evidence="1">
    <location>
        <begin position="75"/>
        <end position="85"/>
    </location>
</feature>
<evidence type="ECO:0008006" key="5">
    <source>
        <dbReference type="Google" id="ProtNLM"/>
    </source>
</evidence>
<gene>
    <name evidence="3" type="ORF">SOO65_09410</name>
</gene>
<name>A0AAX4HUN3_9BACT</name>
<evidence type="ECO:0000313" key="4">
    <source>
        <dbReference type="Proteomes" id="UP001324634"/>
    </source>
</evidence>
<dbReference type="Proteomes" id="UP001324634">
    <property type="component" value="Chromosome"/>
</dbReference>
<keyword evidence="4" id="KW-1185">Reference proteome</keyword>
<protein>
    <recommendedName>
        <fullName evidence="5">Secreted protein</fullName>
    </recommendedName>
</protein>
<feature type="chain" id="PRO_5043858944" description="Secreted protein" evidence="2">
    <location>
        <begin position="24"/>
        <end position="85"/>
    </location>
</feature>
<dbReference type="AlphaFoldDB" id="A0AAX4HUN3"/>